<dbReference type="Gene3D" id="1.10.10.60">
    <property type="entry name" value="Homeodomain-like"/>
    <property type="match status" value="1"/>
</dbReference>
<keyword evidence="4 5" id="KW-0539">Nucleus</keyword>
<comment type="subcellular location">
    <subcellularLocation>
        <location evidence="5 6">Nucleus</location>
    </subcellularLocation>
</comment>
<dbReference type="PROSITE" id="PS50071">
    <property type="entry name" value="HOMEOBOX_2"/>
    <property type="match status" value="1"/>
</dbReference>
<feature type="region of interest" description="Disordered" evidence="7">
    <location>
        <begin position="157"/>
        <end position="197"/>
    </location>
</feature>
<evidence type="ECO:0000256" key="1">
    <source>
        <dbReference type="ARBA" id="ARBA00005733"/>
    </source>
</evidence>
<dbReference type="SMART" id="SM00389">
    <property type="entry name" value="HOX"/>
    <property type="match status" value="1"/>
</dbReference>
<reference evidence="10" key="1">
    <citation type="submission" date="2025-08" db="UniProtKB">
        <authorList>
            <consortium name="RefSeq"/>
        </authorList>
    </citation>
    <scope>IDENTIFICATION</scope>
    <source>
        <strain evidence="10">Wakin</strain>
        <tissue evidence="10">Muscle</tissue>
    </source>
</reference>
<evidence type="ECO:0000256" key="5">
    <source>
        <dbReference type="PROSITE-ProRule" id="PRU00108"/>
    </source>
</evidence>
<dbReference type="GO" id="GO:0000977">
    <property type="term" value="F:RNA polymerase II transcription regulatory region sequence-specific DNA binding"/>
    <property type="evidence" value="ECO:0007669"/>
    <property type="project" value="TreeGrafter"/>
</dbReference>
<dbReference type="RefSeq" id="XP_026098666.1">
    <property type="nucleotide sequence ID" value="XM_026242881.1"/>
</dbReference>
<name>A0A6P6MRG4_CARAU</name>
<feature type="domain" description="Homeobox" evidence="8">
    <location>
        <begin position="88"/>
        <end position="148"/>
    </location>
</feature>
<dbReference type="PANTHER" id="PTHR46639">
    <property type="entry name" value="DIENCEPHALON/MESENCEPHALON HOMEOBOX PROTEIN 1"/>
    <property type="match status" value="1"/>
</dbReference>
<feature type="compositionally biased region" description="Basic and acidic residues" evidence="7">
    <location>
        <begin position="168"/>
        <end position="181"/>
    </location>
</feature>
<dbReference type="GO" id="GO:0005634">
    <property type="term" value="C:nucleus"/>
    <property type="evidence" value="ECO:0007669"/>
    <property type="project" value="UniProtKB-SubCell"/>
</dbReference>
<dbReference type="InterPro" id="IPR052488">
    <property type="entry name" value="DMBX_homeobox"/>
</dbReference>
<keyword evidence="9" id="KW-1185">Reference proteome</keyword>
<gene>
    <name evidence="10" type="primary">LOC113069827</name>
</gene>
<sequence length="279" mass="31560">MFICNLSSFHSSLEVAINSMNSVYFCGARNGQGPFQLQRVNSLFHEAHQQMAQQYQLHTAASPASMQTLTVAERLAELILEARYGNQQKQRRSRTAFSVSQLQALEKAFQQTQYPDVGMRERLAVCINLPEARIQVWFKNRRAKYRKGQRFAPISKEESQMHRPATKQQKELVKNQEKGSSIRENNTIPSSSGSIHLQSHPRVHSSAVLPFINGEHYQQPMTHALGLLSAGLPFSPTYLPLIQQQHSTAVNLVPLGKCNNLILQSACRSKSMVHRHLDM</sequence>
<proteinExistence type="inferred from homology"/>
<dbReference type="Proteomes" id="UP000515129">
    <property type="component" value="Unplaced"/>
</dbReference>
<feature type="DNA-binding region" description="Homeobox" evidence="5">
    <location>
        <begin position="90"/>
        <end position="149"/>
    </location>
</feature>
<evidence type="ECO:0000256" key="4">
    <source>
        <dbReference type="ARBA" id="ARBA00023242"/>
    </source>
</evidence>
<evidence type="ECO:0000313" key="10">
    <source>
        <dbReference type="RefSeq" id="XP_026098666.1"/>
    </source>
</evidence>
<dbReference type="InterPro" id="IPR017970">
    <property type="entry name" value="Homeobox_CS"/>
</dbReference>
<dbReference type="AlphaFoldDB" id="A0A6P6MRG4"/>
<accession>A0A6P6MRG4</accession>
<evidence type="ECO:0000259" key="8">
    <source>
        <dbReference type="PROSITE" id="PS50071"/>
    </source>
</evidence>
<evidence type="ECO:0000256" key="6">
    <source>
        <dbReference type="RuleBase" id="RU000682"/>
    </source>
</evidence>
<keyword evidence="3 5" id="KW-0371">Homeobox</keyword>
<dbReference type="Pfam" id="PF00046">
    <property type="entry name" value="Homeodomain"/>
    <property type="match status" value="1"/>
</dbReference>
<evidence type="ECO:0000313" key="9">
    <source>
        <dbReference type="Proteomes" id="UP000515129"/>
    </source>
</evidence>
<dbReference type="FunFam" id="1.10.10.60:FF:000551">
    <property type="entry name" value="Predicted protein"/>
    <property type="match status" value="1"/>
</dbReference>
<dbReference type="PROSITE" id="PS00027">
    <property type="entry name" value="HOMEOBOX_1"/>
    <property type="match status" value="1"/>
</dbReference>
<dbReference type="CDD" id="cd00086">
    <property type="entry name" value="homeodomain"/>
    <property type="match status" value="1"/>
</dbReference>
<protein>
    <submittedName>
        <fullName evidence="10">Diencephalon/mesencephalon homeobox protein 1-A-like</fullName>
    </submittedName>
</protein>
<dbReference type="PANTHER" id="PTHR46639:SF4">
    <property type="entry name" value="DIENCEPHALON_MESENCEPHALON HOMEOBOX PROTEIN 1-B-LIKE"/>
    <property type="match status" value="1"/>
</dbReference>
<evidence type="ECO:0000256" key="3">
    <source>
        <dbReference type="ARBA" id="ARBA00023155"/>
    </source>
</evidence>
<evidence type="ECO:0000256" key="7">
    <source>
        <dbReference type="SAM" id="MobiDB-lite"/>
    </source>
</evidence>
<dbReference type="OrthoDB" id="6159439at2759"/>
<comment type="similarity">
    <text evidence="1">Belongs to the paired homeobox family.</text>
</comment>
<dbReference type="InterPro" id="IPR001356">
    <property type="entry name" value="HD"/>
</dbReference>
<dbReference type="InterPro" id="IPR009057">
    <property type="entry name" value="Homeodomain-like_sf"/>
</dbReference>
<dbReference type="GeneID" id="113069827"/>
<dbReference type="KEGG" id="caua:113069827"/>
<dbReference type="SUPFAM" id="SSF46689">
    <property type="entry name" value="Homeodomain-like"/>
    <property type="match status" value="1"/>
</dbReference>
<keyword evidence="2 5" id="KW-0238">DNA-binding</keyword>
<feature type="compositionally biased region" description="Polar residues" evidence="7">
    <location>
        <begin position="182"/>
        <end position="197"/>
    </location>
</feature>
<evidence type="ECO:0000256" key="2">
    <source>
        <dbReference type="ARBA" id="ARBA00023125"/>
    </source>
</evidence>
<organism evidence="9 10">
    <name type="scientific">Carassius auratus</name>
    <name type="common">Goldfish</name>
    <dbReference type="NCBI Taxonomy" id="7957"/>
    <lineage>
        <taxon>Eukaryota</taxon>
        <taxon>Metazoa</taxon>
        <taxon>Chordata</taxon>
        <taxon>Craniata</taxon>
        <taxon>Vertebrata</taxon>
        <taxon>Euteleostomi</taxon>
        <taxon>Actinopterygii</taxon>
        <taxon>Neopterygii</taxon>
        <taxon>Teleostei</taxon>
        <taxon>Ostariophysi</taxon>
        <taxon>Cypriniformes</taxon>
        <taxon>Cyprinidae</taxon>
        <taxon>Cyprininae</taxon>
        <taxon>Carassius</taxon>
    </lineage>
</organism>
<dbReference type="GO" id="GO:0000981">
    <property type="term" value="F:DNA-binding transcription factor activity, RNA polymerase II-specific"/>
    <property type="evidence" value="ECO:0007669"/>
    <property type="project" value="InterPro"/>
</dbReference>